<name>A0A0L0F7T4_9EUKA</name>
<proteinExistence type="predicted"/>
<evidence type="ECO:0000313" key="1">
    <source>
        <dbReference type="EMBL" id="KNC72183.1"/>
    </source>
</evidence>
<dbReference type="GeneID" id="25915769"/>
<feature type="non-terminal residue" evidence="1">
    <location>
        <position position="1"/>
    </location>
</feature>
<reference evidence="1 2" key="1">
    <citation type="submission" date="2011-02" db="EMBL/GenBank/DDBJ databases">
        <title>The Genome Sequence of Sphaeroforma arctica JP610.</title>
        <authorList>
            <consortium name="The Broad Institute Genome Sequencing Platform"/>
            <person name="Russ C."/>
            <person name="Cuomo C."/>
            <person name="Young S.K."/>
            <person name="Zeng Q."/>
            <person name="Gargeya S."/>
            <person name="Alvarado L."/>
            <person name="Berlin A."/>
            <person name="Chapman S.B."/>
            <person name="Chen Z."/>
            <person name="Freedman E."/>
            <person name="Gellesch M."/>
            <person name="Goldberg J."/>
            <person name="Griggs A."/>
            <person name="Gujja S."/>
            <person name="Heilman E."/>
            <person name="Heiman D."/>
            <person name="Howarth C."/>
            <person name="Mehta T."/>
            <person name="Neiman D."/>
            <person name="Pearson M."/>
            <person name="Roberts A."/>
            <person name="Saif S."/>
            <person name="Shea T."/>
            <person name="Shenoy N."/>
            <person name="Sisk P."/>
            <person name="Stolte C."/>
            <person name="Sykes S."/>
            <person name="White J."/>
            <person name="Yandava C."/>
            <person name="Burger G."/>
            <person name="Gray M.W."/>
            <person name="Holland P.W.H."/>
            <person name="King N."/>
            <person name="Lang F.B.F."/>
            <person name="Roger A.J."/>
            <person name="Ruiz-Trillo I."/>
            <person name="Haas B."/>
            <person name="Nusbaum C."/>
            <person name="Birren B."/>
        </authorList>
    </citation>
    <scope>NUCLEOTIDE SEQUENCE [LARGE SCALE GENOMIC DNA]</scope>
    <source>
        <strain evidence="1 2">JP610</strain>
    </source>
</reference>
<evidence type="ECO:0000313" key="2">
    <source>
        <dbReference type="Proteomes" id="UP000054560"/>
    </source>
</evidence>
<dbReference type="Proteomes" id="UP000054560">
    <property type="component" value="Unassembled WGS sequence"/>
</dbReference>
<sequence>ILDLVSSHGATVVDRIEDCPQYWVTKKIILLDSSYTKEKGMALMNSVKIVSITAPIGCVRGARQREWVSESIDLGEIAPWAPFHLGCKPIFEHVVATICVVSFNKRAPASQICVFNRP</sequence>
<organism evidence="1 2">
    <name type="scientific">Sphaeroforma arctica JP610</name>
    <dbReference type="NCBI Taxonomy" id="667725"/>
    <lineage>
        <taxon>Eukaryota</taxon>
        <taxon>Ichthyosporea</taxon>
        <taxon>Ichthyophonida</taxon>
        <taxon>Sphaeroforma</taxon>
    </lineage>
</organism>
<dbReference type="EMBL" id="KQ247444">
    <property type="protein sequence ID" value="KNC72183.1"/>
    <property type="molecule type" value="Genomic_DNA"/>
</dbReference>
<dbReference type="RefSeq" id="XP_014146085.1">
    <property type="nucleotide sequence ID" value="XM_014290610.1"/>
</dbReference>
<accession>A0A0L0F7T4</accession>
<gene>
    <name evidence="1" type="ORF">SARC_15265</name>
</gene>
<keyword evidence="2" id="KW-1185">Reference proteome</keyword>
<protein>
    <submittedName>
        <fullName evidence="1">Uncharacterized protein</fullName>
    </submittedName>
</protein>
<dbReference type="AlphaFoldDB" id="A0A0L0F7T4"/>